<dbReference type="OrthoDB" id="27194at2"/>
<accession>A0A160T4J8</accession>
<reference evidence="1" key="1">
    <citation type="submission" date="2016-01" db="EMBL/GenBank/DDBJ databases">
        <authorList>
            <person name="Mcilroy J.S."/>
            <person name="Karst M S."/>
            <person name="Albertsen M."/>
        </authorList>
    </citation>
    <scope>NUCLEOTIDE SEQUENCE</scope>
    <source>
        <strain evidence="1">Cfx-K</strain>
    </source>
</reference>
<proteinExistence type="predicted"/>
<dbReference type="KEGG" id="pbf:CFX0092_A2140"/>
<name>A0A160T4J8_9CHLR</name>
<evidence type="ECO:0000313" key="2">
    <source>
        <dbReference type="Proteomes" id="UP000215027"/>
    </source>
</evidence>
<dbReference type="Proteomes" id="UP000215027">
    <property type="component" value="Chromosome I"/>
</dbReference>
<keyword evidence="2" id="KW-1185">Reference proteome</keyword>
<evidence type="ECO:0000313" key="1">
    <source>
        <dbReference type="EMBL" id="CUS04018.2"/>
    </source>
</evidence>
<organism evidence="1 2">
    <name type="scientific">Candidatus Promineifilum breve</name>
    <dbReference type="NCBI Taxonomy" id="1806508"/>
    <lineage>
        <taxon>Bacteria</taxon>
        <taxon>Bacillati</taxon>
        <taxon>Chloroflexota</taxon>
        <taxon>Ardenticatenia</taxon>
        <taxon>Candidatus Promineifilales</taxon>
        <taxon>Candidatus Promineifilaceae</taxon>
        <taxon>Candidatus Promineifilum</taxon>
    </lineage>
</organism>
<protein>
    <submittedName>
        <fullName evidence="1">Uncharacterized protein</fullName>
    </submittedName>
</protein>
<sequence length="99" mass="11271">MNSMRRAAIYKLAAAAHEMELDVMSGVLHRADDGRWQIGDHDLDTWLDVHSGEELVLVLGSLADEREVQVRTCRTCGRDYTELECPHCRANRIRLRGHA</sequence>
<dbReference type="RefSeq" id="WP_095043423.1">
    <property type="nucleotide sequence ID" value="NZ_LN890655.1"/>
</dbReference>
<gene>
    <name evidence="1" type="ORF">CFX0092_A2140</name>
</gene>
<dbReference type="AlphaFoldDB" id="A0A160T4J8"/>
<dbReference type="EMBL" id="LN890655">
    <property type="protein sequence ID" value="CUS04018.2"/>
    <property type="molecule type" value="Genomic_DNA"/>
</dbReference>